<keyword evidence="1 7" id="KW-0028">Amino-acid biosynthesis</keyword>
<dbReference type="PANTHER" id="PTHR21087">
    <property type="entry name" value="SHIKIMATE KINASE"/>
    <property type="match status" value="1"/>
</dbReference>
<comment type="pathway">
    <text evidence="7">Metabolic intermediate biosynthesis; chorismate biosynthesis; chorismate from D-erythrose 4-phosphate and phosphoenolpyruvate: step 5/7.</text>
</comment>
<dbReference type="Proteomes" id="UP000041394">
    <property type="component" value="Unassembled WGS sequence"/>
</dbReference>
<keyword evidence="7" id="KW-0963">Cytoplasm</keyword>
<reference evidence="11" key="3">
    <citation type="submission" date="2014-12" db="EMBL/GenBank/DDBJ databases">
        <authorList>
            <person name="Smet A."/>
        </authorList>
    </citation>
    <scope>NUCLEOTIDE SEQUENCE [LARGE SCALE GENOMIC DNA]</scope>
</reference>
<feature type="binding site" evidence="7">
    <location>
        <position position="42"/>
    </location>
    <ligand>
        <name>substrate</name>
    </ligand>
</feature>
<keyword evidence="7" id="KW-0460">Magnesium</keyword>
<keyword evidence="3 7" id="KW-0547">Nucleotide-binding</keyword>
<evidence type="ECO:0000313" key="8">
    <source>
        <dbReference type="EMBL" id="CRF41808.1"/>
    </source>
</evidence>
<evidence type="ECO:0000256" key="3">
    <source>
        <dbReference type="ARBA" id="ARBA00022741"/>
    </source>
</evidence>
<accession>A0A0K2XF63</accession>
<gene>
    <name evidence="7" type="primary">aroK</name>
    <name evidence="8" type="ORF">HAL011_16260</name>
    <name evidence="9" type="ORF">HAL013_15780</name>
    <name evidence="10" type="ORF">HAL09_16850</name>
</gene>
<keyword evidence="6 7" id="KW-0057">Aromatic amino acid biosynthesis</keyword>
<dbReference type="UniPathway" id="UPA00053">
    <property type="reaction ID" value="UER00088"/>
</dbReference>
<dbReference type="RefSeq" id="WP_231624718.1">
    <property type="nucleotide sequence ID" value="NZ_BSCV01000004.1"/>
</dbReference>
<evidence type="ECO:0000256" key="6">
    <source>
        <dbReference type="ARBA" id="ARBA00023141"/>
    </source>
</evidence>
<evidence type="ECO:0000313" key="11">
    <source>
        <dbReference type="Proteomes" id="UP000038622"/>
    </source>
</evidence>
<dbReference type="GO" id="GO:0009423">
    <property type="term" value="P:chorismate biosynthetic process"/>
    <property type="evidence" value="ECO:0007669"/>
    <property type="project" value="UniProtKB-UniRule"/>
</dbReference>
<dbReference type="CDD" id="cd00464">
    <property type="entry name" value="SK"/>
    <property type="match status" value="1"/>
</dbReference>
<organism evidence="9 13">
    <name type="scientific">Helicobacter ailurogastricus</name>
    <dbReference type="NCBI Taxonomy" id="1578720"/>
    <lineage>
        <taxon>Bacteria</taxon>
        <taxon>Pseudomonadati</taxon>
        <taxon>Campylobacterota</taxon>
        <taxon>Epsilonproteobacteria</taxon>
        <taxon>Campylobacterales</taxon>
        <taxon>Helicobacteraceae</taxon>
        <taxon>Helicobacter</taxon>
    </lineage>
</organism>
<feature type="binding site" evidence="7">
    <location>
        <position position="66"/>
    </location>
    <ligand>
        <name>substrate</name>
    </ligand>
</feature>
<dbReference type="GO" id="GO:0004765">
    <property type="term" value="F:shikimate kinase activity"/>
    <property type="evidence" value="ECO:0007669"/>
    <property type="project" value="UniProtKB-UniRule"/>
</dbReference>
<sequence length="171" mass="18946">MPPMPAPLSLNKIWLIGFMGCGKSTVGAHLAKALGYKFLDTDLQIATQEGLSVERIFKEKGEKYFRHLEKDLVACLNQVPSPLVIATGGGLPLQVRLKGTLIYLHLDFEGLYARLLNDSNPRPLFKDKESLHALYQQRAPLYEGMATFKLEASSAPQELALQLVTLLAQKP</sequence>
<comment type="subcellular location">
    <subcellularLocation>
        <location evidence="7">Cytoplasm</location>
    </subcellularLocation>
</comment>
<dbReference type="Gene3D" id="3.40.50.300">
    <property type="entry name" value="P-loop containing nucleotide triphosphate hydrolases"/>
    <property type="match status" value="1"/>
</dbReference>
<evidence type="ECO:0000313" key="12">
    <source>
        <dbReference type="Proteomes" id="UP000041394"/>
    </source>
</evidence>
<dbReference type="Proteomes" id="UP000038622">
    <property type="component" value="Unassembled WGS sequence"/>
</dbReference>
<evidence type="ECO:0000313" key="13">
    <source>
        <dbReference type="Proteomes" id="UP000045175"/>
    </source>
</evidence>
<reference evidence="9" key="1">
    <citation type="submission" date="2014-12" db="EMBL/GenBank/DDBJ databases">
        <title>Whole genome sequences of four Staphylococcus schleiferi canine isolates.</title>
        <authorList>
            <person name="Misic A.M."/>
            <person name="Cain C."/>
            <person name="Morris D.O."/>
            <person name="Rankin S."/>
            <person name="Beiting D."/>
        </authorList>
    </citation>
    <scope>NUCLEOTIDE SEQUENCE</scope>
    <source>
        <strain evidence="8">ASB11</strain>
        <strain evidence="9">ASB13</strain>
        <strain evidence="10">ASB9</strain>
    </source>
</reference>
<keyword evidence="2 7" id="KW-0808">Transferase</keyword>
<evidence type="ECO:0000256" key="7">
    <source>
        <dbReference type="HAMAP-Rule" id="MF_00109"/>
    </source>
</evidence>
<comment type="catalytic activity">
    <reaction evidence="7">
        <text>shikimate + ATP = 3-phosphoshikimate + ADP + H(+)</text>
        <dbReference type="Rhea" id="RHEA:13121"/>
        <dbReference type="ChEBI" id="CHEBI:15378"/>
        <dbReference type="ChEBI" id="CHEBI:30616"/>
        <dbReference type="ChEBI" id="CHEBI:36208"/>
        <dbReference type="ChEBI" id="CHEBI:145989"/>
        <dbReference type="ChEBI" id="CHEBI:456216"/>
        <dbReference type="EC" id="2.7.1.71"/>
    </reaction>
</comment>
<dbReference type="GO" id="GO:0005829">
    <property type="term" value="C:cytosol"/>
    <property type="evidence" value="ECO:0007669"/>
    <property type="project" value="TreeGrafter"/>
</dbReference>
<keyword evidence="11" id="KW-1185">Reference proteome</keyword>
<dbReference type="Proteomes" id="UP000045175">
    <property type="component" value="Unassembled WGS sequence"/>
</dbReference>
<dbReference type="EMBL" id="CDMH01000064">
    <property type="protein sequence ID" value="CRF43344.1"/>
    <property type="molecule type" value="Genomic_DNA"/>
</dbReference>
<feature type="binding site" evidence="7">
    <location>
        <position position="138"/>
    </location>
    <ligand>
        <name>substrate</name>
    </ligand>
</feature>
<comment type="similarity">
    <text evidence="7">Belongs to the shikimate kinase family.</text>
</comment>
<feature type="binding site" evidence="7">
    <location>
        <position position="89"/>
    </location>
    <ligand>
        <name>substrate</name>
    </ligand>
</feature>
<dbReference type="GO" id="GO:0008652">
    <property type="term" value="P:amino acid biosynthetic process"/>
    <property type="evidence" value="ECO:0007669"/>
    <property type="project" value="UniProtKB-KW"/>
</dbReference>
<comment type="caution">
    <text evidence="7">Lacks conserved residue(s) required for the propagation of feature annotation.</text>
</comment>
<feature type="binding site" evidence="7">
    <location>
        <position position="122"/>
    </location>
    <ligand>
        <name>ATP</name>
        <dbReference type="ChEBI" id="CHEBI:30616"/>
    </ligand>
</feature>
<dbReference type="EMBL" id="CDML01000055">
    <property type="protein sequence ID" value="CRF41808.1"/>
    <property type="molecule type" value="Genomic_DNA"/>
</dbReference>
<comment type="function">
    <text evidence="7">Catalyzes the specific phosphorylation of the 3-hydroxyl group of shikimic acid using ATP as a cosubstrate.</text>
</comment>
<dbReference type="GO" id="GO:0009073">
    <property type="term" value="P:aromatic amino acid family biosynthetic process"/>
    <property type="evidence" value="ECO:0007669"/>
    <property type="project" value="UniProtKB-KW"/>
</dbReference>
<evidence type="ECO:0000313" key="9">
    <source>
        <dbReference type="EMBL" id="CRF43344.1"/>
    </source>
</evidence>
<comment type="cofactor">
    <cofactor evidence="7">
        <name>Mg(2+)</name>
        <dbReference type="ChEBI" id="CHEBI:18420"/>
    </cofactor>
    <text evidence="7">Binds 1 Mg(2+) ion per subunit.</text>
</comment>
<comment type="subunit">
    <text evidence="7">Monomer.</text>
</comment>
<dbReference type="EMBL" id="CDMN01000071">
    <property type="protein sequence ID" value="CRF45052.1"/>
    <property type="molecule type" value="Genomic_DNA"/>
</dbReference>
<reference evidence="12 13" key="2">
    <citation type="submission" date="2014-12" db="EMBL/GenBank/DDBJ databases">
        <authorList>
            <person name="Jaenicke S."/>
        </authorList>
    </citation>
    <scope>NUCLEOTIDE SEQUENCE [LARGE SCALE GENOMIC DNA]</scope>
</reference>
<dbReference type="AlphaFoldDB" id="A0A0K2XF63"/>
<dbReference type="GeneID" id="82131429"/>
<dbReference type="InterPro" id="IPR027417">
    <property type="entry name" value="P-loop_NTPase"/>
</dbReference>
<dbReference type="GO" id="GO:0000287">
    <property type="term" value="F:magnesium ion binding"/>
    <property type="evidence" value="ECO:0007669"/>
    <property type="project" value="UniProtKB-UniRule"/>
</dbReference>
<evidence type="ECO:0000313" key="10">
    <source>
        <dbReference type="EMBL" id="CRF45052.1"/>
    </source>
</evidence>
<dbReference type="EC" id="2.7.1.71" evidence="7"/>
<dbReference type="InterPro" id="IPR000623">
    <property type="entry name" value="Shikimate_kinase/TSH1"/>
</dbReference>
<feature type="binding site" evidence="7">
    <location>
        <position position="24"/>
    </location>
    <ligand>
        <name>Mg(2+)</name>
        <dbReference type="ChEBI" id="CHEBI:18420"/>
    </ligand>
</feature>
<keyword evidence="4 7" id="KW-0418">Kinase</keyword>
<keyword evidence="7" id="KW-0479">Metal-binding</keyword>
<keyword evidence="5 7" id="KW-0067">ATP-binding</keyword>
<evidence type="ECO:0000256" key="1">
    <source>
        <dbReference type="ARBA" id="ARBA00022605"/>
    </source>
</evidence>
<evidence type="ECO:0000256" key="4">
    <source>
        <dbReference type="ARBA" id="ARBA00022777"/>
    </source>
</evidence>
<evidence type="ECO:0000256" key="2">
    <source>
        <dbReference type="ARBA" id="ARBA00022679"/>
    </source>
</evidence>
<protein>
    <recommendedName>
        <fullName evidence="7">Shikimate kinase</fullName>
        <shortName evidence="7">SK</shortName>
        <ecNumber evidence="7">2.7.1.71</ecNumber>
    </recommendedName>
</protein>
<dbReference type="PANTHER" id="PTHR21087:SF16">
    <property type="entry name" value="SHIKIMATE KINASE 1, CHLOROPLASTIC"/>
    <property type="match status" value="1"/>
</dbReference>
<dbReference type="SUPFAM" id="SSF52540">
    <property type="entry name" value="P-loop containing nucleoside triphosphate hydrolases"/>
    <property type="match status" value="1"/>
</dbReference>
<dbReference type="STRING" id="1578720.HAL011_16260"/>
<name>A0A0K2XF63_9HELI</name>
<dbReference type="InterPro" id="IPR031322">
    <property type="entry name" value="Shikimate/glucono_kinase"/>
</dbReference>
<dbReference type="PRINTS" id="PR01100">
    <property type="entry name" value="SHIKIMTKNASE"/>
</dbReference>
<proteinExistence type="inferred from homology"/>
<dbReference type="Pfam" id="PF01202">
    <property type="entry name" value="SKI"/>
    <property type="match status" value="1"/>
</dbReference>
<dbReference type="HAMAP" id="MF_00109">
    <property type="entry name" value="Shikimate_kinase"/>
    <property type="match status" value="1"/>
</dbReference>
<evidence type="ECO:0000256" key="5">
    <source>
        <dbReference type="ARBA" id="ARBA00022840"/>
    </source>
</evidence>
<feature type="binding site" evidence="7">
    <location>
        <begin position="20"/>
        <end position="25"/>
    </location>
    <ligand>
        <name>ATP</name>
        <dbReference type="ChEBI" id="CHEBI:30616"/>
    </ligand>
</feature>
<dbReference type="GO" id="GO:0005524">
    <property type="term" value="F:ATP binding"/>
    <property type="evidence" value="ECO:0007669"/>
    <property type="project" value="UniProtKB-UniRule"/>
</dbReference>